<dbReference type="RefSeq" id="WP_068265382.1">
    <property type="nucleotide sequence ID" value="NZ_LWSK01000085.1"/>
</dbReference>
<sequence length="423" mass="47445">MTQHAINVRRNEIHRVQLDKLNRVLSSVKDRPFYRERLQELCLPIVSLEDFSRVPVLTKTDLVSIKINKLAGCFDLPRSEYCRFHQTSGTRGYPMVVTDTADDWRWWLDCWDHVLDAARVTDRDVAMMAFSFGPFIGFWTANDAMVRRGTLVIPGGGMSSETRLSVLIDQQCSVLCCTPTYALYLASVASRSRQDLRQSHVSRIIVAGEPGGSIPSVRARIEEAWDAEVIDHAGGSEIGAWGFGSPDGKGLHVIETEFIAEVINFDNDEIAGVSVADGDVGELVLTNLGRFGGPAIRYRTGDVVKRHRDHDYPSPFAWLDGGVIGRADDMVVVRGVNIFPSSIEAIIREFEPDAEFRITITRSNEMDEVVVELETEQTRAEEVAMSLQKRLTMRIEFVSVAKNSLPRFESKAKRVVDRRELPS</sequence>
<reference evidence="2 3" key="1">
    <citation type="submission" date="2019-08" db="EMBL/GenBank/DDBJ databases">
        <title>Deep-cultivation of Planctomycetes and their phenomic and genomic characterization uncovers novel biology.</title>
        <authorList>
            <person name="Wiegand S."/>
            <person name="Jogler M."/>
            <person name="Boedeker C."/>
            <person name="Pinto D."/>
            <person name="Vollmers J."/>
            <person name="Rivas-Marin E."/>
            <person name="Kohn T."/>
            <person name="Peeters S.H."/>
            <person name="Heuer A."/>
            <person name="Rast P."/>
            <person name="Oberbeckmann S."/>
            <person name="Bunk B."/>
            <person name="Jeske O."/>
            <person name="Meyerdierks A."/>
            <person name="Storesund J.E."/>
            <person name="Kallscheuer N."/>
            <person name="Luecker S."/>
            <person name="Lage O.M."/>
            <person name="Pohl T."/>
            <person name="Merkel B.J."/>
            <person name="Hornburger P."/>
            <person name="Mueller R.-W."/>
            <person name="Bruemmer F."/>
            <person name="Labrenz M."/>
            <person name="Spormann A.M."/>
            <person name="Op Den Camp H."/>
            <person name="Overmann J."/>
            <person name="Amann R."/>
            <person name="Jetten M.S.M."/>
            <person name="Mascher T."/>
            <person name="Medema M.H."/>
            <person name="Devos D.P."/>
            <person name="Kaster A.-K."/>
            <person name="Ovreas L."/>
            <person name="Rohde M."/>
            <person name="Galperin M.Y."/>
            <person name="Jogler C."/>
        </authorList>
    </citation>
    <scope>NUCLEOTIDE SEQUENCE [LARGE SCALE GENOMIC DNA]</scope>
    <source>
        <strain evidence="2 3">LF1</strain>
    </source>
</reference>
<name>A0A5B1CKX0_9BACT</name>
<evidence type="ECO:0000313" key="2">
    <source>
        <dbReference type="EMBL" id="KAA1259974.1"/>
    </source>
</evidence>
<dbReference type="Gene3D" id="3.30.300.30">
    <property type="match status" value="1"/>
</dbReference>
<evidence type="ECO:0000313" key="3">
    <source>
        <dbReference type="Proteomes" id="UP000322699"/>
    </source>
</evidence>
<dbReference type="AlphaFoldDB" id="A0A5B1CKX0"/>
<dbReference type="PANTHER" id="PTHR43845">
    <property type="entry name" value="BLR5969 PROTEIN"/>
    <property type="match status" value="1"/>
</dbReference>
<dbReference type="InterPro" id="IPR028154">
    <property type="entry name" value="AMP-dep_Lig_C"/>
</dbReference>
<protein>
    <submittedName>
        <fullName evidence="2">Phenylacetate-coenzyme A ligase</fullName>
        <ecNumber evidence="2">6.2.1.30</ecNumber>
    </submittedName>
</protein>
<evidence type="ECO:0000259" key="1">
    <source>
        <dbReference type="Pfam" id="PF14535"/>
    </source>
</evidence>
<gene>
    <name evidence="2" type="primary">paaK</name>
    <name evidence="2" type="ORF">LF1_25120</name>
</gene>
<dbReference type="OrthoDB" id="580775at2"/>
<proteinExistence type="predicted"/>
<dbReference type="EC" id="6.2.1.30" evidence="2"/>
<dbReference type="EMBL" id="VRLW01000001">
    <property type="protein sequence ID" value="KAA1259974.1"/>
    <property type="molecule type" value="Genomic_DNA"/>
</dbReference>
<comment type="caution">
    <text evidence="2">The sequence shown here is derived from an EMBL/GenBank/DDBJ whole genome shotgun (WGS) entry which is preliminary data.</text>
</comment>
<dbReference type="PANTHER" id="PTHR43845:SF1">
    <property type="entry name" value="BLR5969 PROTEIN"/>
    <property type="match status" value="1"/>
</dbReference>
<dbReference type="Gene3D" id="3.40.50.12780">
    <property type="entry name" value="N-terminal domain of ligase-like"/>
    <property type="match status" value="1"/>
</dbReference>
<accession>A0A5B1CKX0</accession>
<dbReference type="InterPro" id="IPR045851">
    <property type="entry name" value="AMP-bd_C_sf"/>
</dbReference>
<dbReference type="Proteomes" id="UP000322699">
    <property type="component" value="Unassembled WGS sequence"/>
</dbReference>
<organism evidence="2 3">
    <name type="scientific">Rubripirellula obstinata</name>
    <dbReference type="NCBI Taxonomy" id="406547"/>
    <lineage>
        <taxon>Bacteria</taxon>
        <taxon>Pseudomonadati</taxon>
        <taxon>Planctomycetota</taxon>
        <taxon>Planctomycetia</taxon>
        <taxon>Pirellulales</taxon>
        <taxon>Pirellulaceae</taxon>
        <taxon>Rubripirellula</taxon>
    </lineage>
</organism>
<dbReference type="InterPro" id="IPR042099">
    <property type="entry name" value="ANL_N_sf"/>
</dbReference>
<dbReference type="SUPFAM" id="SSF56801">
    <property type="entry name" value="Acetyl-CoA synthetase-like"/>
    <property type="match status" value="1"/>
</dbReference>
<dbReference type="Pfam" id="PF14535">
    <property type="entry name" value="AMP-binding_C_2"/>
    <property type="match status" value="1"/>
</dbReference>
<dbReference type="GO" id="GO:0047475">
    <property type="term" value="F:phenylacetate-CoA ligase activity"/>
    <property type="evidence" value="ECO:0007669"/>
    <property type="project" value="UniProtKB-EC"/>
</dbReference>
<keyword evidence="3" id="KW-1185">Reference proteome</keyword>
<feature type="domain" description="AMP-dependent ligase C-terminal" evidence="1">
    <location>
        <begin position="335"/>
        <end position="419"/>
    </location>
</feature>
<keyword evidence="2" id="KW-0436">Ligase</keyword>